<dbReference type="NCBIfam" id="NF033679">
    <property type="entry name" value="DNRLRE_dom"/>
    <property type="match status" value="1"/>
</dbReference>
<dbReference type="SMART" id="SM00710">
    <property type="entry name" value="PbH1"/>
    <property type="match status" value="8"/>
</dbReference>
<feature type="compositionally biased region" description="Low complexity" evidence="1">
    <location>
        <begin position="553"/>
        <end position="570"/>
    </location>
</feature>
<evidence type="ECO:0000313" key="4">
    <source>
        <dbReference type="EMBL" id="AKB75135.1"/>
    </source>
</evidence>
<reference evidence="4 5" key="1">
    <citation type="submission" date="2014-07" db="EMBL/GenBank/DDBJ databases">
        <title>Methanogenic archaea and the global carbon cycle.</title>
        <authorList>
            <person name="Henriksen J.R."/>
            <person name="Luke J."/>
            <person name="Reinhart S."/>
            <person name="Benedict M.N."/>
            <person name="Youngblut N.D."/>
            <person name="Metcalf M.E."/>
            <person name="Whitaker R.J."/>
            <person name="Metcalf W.W."/>
        </authorList>
    </citation>
    <scope>NUCLEOTIDE SEQUENCE [LARGE SCALE GENOMIC DNA]</scope>
    <source>
        <strain evidence="4 5">Z-7289</strain>
    </source>
</reference>
<proteinExistence type="predicted"/>
<evidence type="ECO:0008006" key="6">
    <source>
        <dbReference type="Google" id="ProtNLM"/>
    </source>
</evidence>
<feature type="domain" description="Disaggregatase-related" evidence="2">
    <location>
        <begin position="574"/>
        <end position="753"/>
    </location>
</feature>
<evidence type="ECO:0000259" key="3">
    <source>
        <dbReference type="Pfam" id="PF13229"/>
    </source>
</evidence>
<protein>
    <recommendedName>
        <fullName evidence="6">Right handed beta helix domain-containing protein</fullName>
    </recommendedName>
</protein>
<dbReference type="Gene3D" id="2.160.20.10">
    <property type="entry name" value="Single-stranded right-handed beta-helix, Pectin lyase-like"/>
    <property type="match status" value="2"/>
</dbReference>
<dbReference type="InterPro" id="IPR012334">
    <property type="entry name" value="Pectin_lyas_fold"/>
</dbReference>
<dbReference type="EMBL" id="CP009515">
    <property type="protein sequence ID" value="AKB75135.1"/>
    <property type="molecule type" value="Genomic_DNA"/>
</dbReference>
<evidence type="ECO:0000256" key="1">
    <source>
        <dbReference type="SAM" id="MobiDB-lite"/>
    </source>
</evidence>
<evidence type="ECO:0000313" key="5">
    <source>
        <dbReference type="Proteomes" id="UP000033072"/>
    </source>
</evidence>
<organism evidence="4 5">
    <name type="scientific">Methanosarcina lacustris Z-7289</name>
    <dbReference type="NCBI Taxonomy" id="1434111"/>
    <lineage>
        <taxon>Archaea</taxon>
        <taxon>Methanobacteriati</taxon>
        <taxon>Methanobacteriota</taxon>
        <taxon>Stenosarchaea group</taxon>
        <taxon>Methanomicrobia</taxon>
        <taxon>Methanosarcinales</taxon>
        <taxon>Methanosarcinaceae</taxon>
        <taxon>Methanosarcina</taxon>
    </lineage>
</organism>
<dbReference type="AlphaFoldDB" id="A0A0E3WRI7"/>
<dbReference type="InterPro" id="IPR011050">
    <property type="entry name" value="Pectin_lyase_fold/virulence"/>
</dbReference>
<sequence length="798" mass="88982">MRNLKSFMIILTLTLFCLELSIPAALAANIVIDKQSGQAEPDLFHTPNYANDAACFQAVLDYSKSGDTITIREGDYYITKGIVQKDKSLNIIGEGNVTLHIQTSDKEINEIYFGGSVITSNTLSADAKKDSSQVVLTDASQVRQNDLIKIWKNIQWCPLDYPDNYPDQMTGEMYAVKSVNGNVVTLNQPLLRDYSLSETVQVEVYRPIQMHIKSIRLEDTGATMSHHGLVMQYCKDSSVTNSWFNNSGFGAICLYSCFNVNVNNNEIYNSLLPGSGYGVNAASGSAFVNIERNHIENCRHAITANSAELKSLNRDVFITDNILIGANIIGANVVDAHADTINFVVTGNKIYPQISADTLYYNEFVDYRWPLEIPYHFAFSDGTQQSIFSDNEVFGGYGGVFKRGAVTDGVHIYENNNFNGMLGTMYEGGNGIDNKLIIRNNTQNSGKYGILFPFQGSVRNILISENTFSNLSHQGVYQKFLIDGVNLEISNNAFSNIKMDGVYIDGNSFTNGDVKIQNNILTNVNISNSSSGITIKNIQNADLNGNNILEASEQPISEEPVSEEPVSSEIETSDNRLCESSPDTVYQSSPFIDIGGKDNVRYRNVMLFDLSKYNSDSQVDNAILSLYWYYPPGNTRSEDTVIEIYRPAYAWDSNNVGWSKRDNGVAWKNPGGDWYDKNGVLQGSTPYATLTFKGSDFPDNRYYELDITDLVKEYTSGKYENTGFFIKARTESNDYIAFYSSDYGNESQVPKLQLNTVFVQNGKIVSSGSKEENPLQAFFSSMTTYYKDVIESLFAYFC</sequence>
<dbReference type="InterPro" id="IPR039448">
    <property type="entry name" value="Beta_helix"/>
</dbReference>
<dbReference type="SUPFAM" id="SSF51126">
    <property type="entry name" value="Pectin lyase-like"/>
    <property type="match status" value="2"/>
</dbReference>
<dbReference type="Pfam" id="PF06848">
    <property type="entry name" value="Disaggr_repeat"/>
    <property type="match status" value="1"/>
</dbReference>
<dbReference type="InterPro" id="IPR010671">
    <property type="entry name" value="Disaggr-rel_dom"/>
</dbReference>
<evidence type="ECO:0000259" key="2">
    <source>
        <dbReference type="Pfam" id="PF06848"/>
    </source>
</evidence>
<dbReference type="Proteomes" id="UP000033072">
    <property type="component" value="Chromosome"/>
</dbReference>
<feature type="region of interest" description="Disordered" evidence="1">
    <location>
        <begin position="553"/>
        <end position="582"/>
    </location>
</feature>
<accession>A0A0E3WRI7</accession>
<dbReference type="InterPro" id="IPR006626">
    <property type="entry name" value="PbH1"/>
</dbReference>
<dbReference type="KEGG" id="mls:MSLAZ_1874"/>
<dbReference type="PATRIC" id="fig|1434111.4.peg.2458"/>
<dbReference type="Pfam" id="PF13229">
    <property type="entry name" value="Beta_helix"/>
    <property type="match status" value="1"/>
</dbReference>
<feature type="domain" description="Right handed beta helix" evidence="3">
    <location>
        <begin position="225"/>
        <end position="349"/>
    </location>
</feature>
<keyword evidence="5" id="KW-1185">Reference proteome</keyword>
<dbReference type="HOGENOM" id="CLU_012499_0_0_2"/>
<gene>
    <name evidence="4" type="ORF">MSLAZ_1874</name>
</gene>
<name>A0A0E3WRI7_9EURY</name>